<dbReference type="InterPro" id="IPR005225">
    <property type="entry name" value="Small_GTP-bd"/>
</dbReference>
<dbReference type="FunFam" id="3.40.50.300:FF:000808">
    <property type="entry name" value="Small GTP-binding protein, putative"/>
    <property type="match status" value="1"/>
</dbReference>
<dbReference type="OrthoDB" id="10263226at2759"/>
<dbReference type="Gene3D" id="2.40.70.10">
    <property type="entry name" value="Acid Proteases"/>
    <property type="match status" value="2"/>
</dbReference>
<feature type="transmembrane region" description="Helical" evidence="4">
    <location>
        <begin position="396"/>
        <end position="418"/>
    </location>
</feature>
<protein>
    <submittedName>
        <fullName evidence="6">Ras-related protein Rab-6A</fullName>
    </submittedName>
</protein>
<reference evidence="6 7" key="1">
    <citation type="submission" date="2016-02" db="EMBL/GenBank/DDBJ databases">
        <title>Genome analysis of coral dinoflagellate symbionts highlights evolutionary adaptations to a symbiotic lifestyle.</title>
        <authorList>
            <person name="Aranda M."/>
            <person name="Li Y."/>
            <person name="Liew Y.J."/>
            <person name="Baumgarten S."/>
            <person name="Simakov O."/>
            <person name="Wilson M."/>
            <person name="Piel J."/>
            <person name="Ashoor H."/>
            <person name="Bougouffa S."/>
            <person name="Bajic V.B."/>
            <person name="Ryu T."/>
            <person name="Ravasi T."/>
            <person name="Bayer T."/>
            <person name="Micklem G."/>
            <person name="Kim H."/>
            <person name="Bhak J."/>
            <person name="Lajeunesse T.C."/>
            <person name="Voolstra C.R."/>
        </authorList>
    </citation>
    <scope>NUCLEOTIDE SEQUENCE [LARGE SCALE GENOMIC DNA]</scope>
    <source>
        <strain evidence="6 7">CCMP2467</strain>
    </source>
</reference>
<feature type="compositionally biased region" description="Basic and acidic residues" evidence="3">
    <location>
        <begin position="1061"/>
        <end position="1160"/>
    </location>
</feature>
<evidence type="ECO:0000256" key="1">
    <source>
        <dbReference type="ARBA" id="ARBA00022741"/>
    </source>
</evidence>
<keyword evidence="1" id="KW-0547">Nucleotide-binding</keyword>
<dbReference type="InterPro" id="IPR042121">
    <property type="entry name" value="MutL_C_regsub"/>
</dbReference>
<comment type="caution">
    <text evidence="6">The sequence shown here is derived from an EMBL/GenBank/DDBJ whole genome shotgun (WGS) entry which is preliminary data.</text>
</comment>
<dbReference type="SUPFAM" id="SSF118116">
    <property type="entry name" value="DNA mismatch repair protein MutL"/>
    <property type="match status" value="1"/>
</dbReference>
<dbReference type="InterPro" id="IPR027417">
    <property type="entry name" value="P-loop_NTPase"/>
</dbReference>
<feature type="region of interest" description="Disordered" evidence="3">
    <location>
        <begin position="1"/>
        <end position="21"/>
    </location>
</feature>
<evidence type="ECO:0000256" key="4">
    <source>
        <dbReference type="SAM" id="Phobius"/>
    </source>
</evidence>
<dbReference type="InterPro" id="IPR014790">
    <property type="entry name" value="MutL_C"/>
</dbReference>
<dbReference type="CDD" id="cd05483">
    <property type="entry name" value="retropepsin_like_bacteria"/>
    <property type="match status" value="1"/>
</dbReference>
<dbReference type="NCBIfam" id="TIGR00231">
    <property type="entry name" value="small_GTP"/>
    <property type="match status" value="1"/>
</dbReference>
<feature type="region of interest" description="Disordered" evidence="3">
    <location>
        <begin position="709"/>
        <end position="728"/>
    </location>
</feature>
<dbReference type="InterPro" id="IPR034122">
    <property type="entry name" value="Retropepsin-like_bacterial"/>
</dbReference>
<dbReference type="PROSITE" id="PS51421">
    <property type="entry name" value="RAS"/>
    <property type="match status" value="1"/>
</dbReference>
<keyword evidence="7" id="KW-1185">Reference proteome</keyword>
<dbReference type="SMART" id="SM00176">
    <property type="entry name" value="RAN"/>
    <property type="match status" value="1"/>
</dbReference>
<dbReference type="EMBL" id="LSRX01000273">
    <property type="protein sequence ID" value="OLQ02078.1"/>
    <property type="molecule type" value="Genomic_DNA"/>
</dbReference>
<dbReference type="GO" id="GO:0005525">
    <property type="term" value="F:GTP binding"/>
    <property type="evidence" value="ECO:0007669"/>
    <property type="project" value="UniProtKB-KW"/>
</dbReference>
<evidence type="ECO:0000256" key="3">
    <source>
        <dbReference type="SAM" id="MobiDB-lite"/>
    </source>
</evidence>
<dbReference type="SMART" id="SM00175">
    <property type="entry name" value="RAB"/>
    <property type="match status" value="1"/>
</dbReference>
<dbReference type="InterPro" id="IPR021109">
    <property type="entry name" value="Peptidase_aspartic_dom_sf"/>
</dbReference>
<evidence type="ECO:0000313" key="6">
    <source>
        <dbReference type="EMBL" id="OLQ02078.1"/>
    </source>
</evidence>
<dbReference type="PANTHER" id="PTHR47977">
    <property type="entry name" value="RAS-RELATED PROTEIN RAB"/>
    <property type="match status" value="1"/>
</dbReference>
<feature type="compositionally biased region" description="Acidic residues" evidence="3">
    <location>
        <begin position="711"/>
        <end position="722"/>
    </location>
</feature>
<gene>
    <name evidence="6" type="primary">RAB6A</name>
    <name evidence="6" type="ORF">AK812_SmicGene15095</name>
</gene>
<feature type="region of interest" description="Disordered" evidence="3">
    <location>
        <begin position="863"/>
        <end position="901"/>
    </location>
</feature>
<dbReference type="Gene3D" id="3.30.1370.100">
    <property type="entry name" value="MutL, C-terminal domain, regulatory subdomain"/>
    <property type="match status" value="1"/>
</dbReference>
<keyword evidence="2" id="KW-0342">GTP-binding</keyword>
<dbReference type="InterPro" id="IPR001806">
    <property type="entry name" value="Small_GTPase"/>
</dbReference>
<dbReference type="InterPro" id="IPR037198">
    <property type="entry name" value="MutL_C_sf"/>
</dbReference>
<dbReference type="SMART" id="SM00174">
    <property type="entry name" value="RHO"/>
    <property type="match status" value="1"/>
</dbReference>
<dbReference type="GO" id="GO:0006298">
    <property type="term" value="P:mismatch repair"/>
    <property type="evidence" value="ECO:0007669"/>
    <property type="project" value="InterPro"/>
</dbReference>
<evidence type="ECO:0000256" key="2">
    <source>
        <dbReference type="ARBA" id="ARBA00023134"/>
    </source>
</evidence>
<dbReference type="PROSITE" id="PS51419">
    <property type="entry name" value="RAB"/>
    <property type="match status" value="1"/>
</dbReference>
<dbReference type="SMART" id="SM00853">
    <property type="entry name" value="MutL_C"/>
    <property type="match status" value="1"/>
</dbReference>
<dbReference type="PROSITE" id="PS51420">
    <property type="entry name" value="RHO"/>
    <property type="match status" value="1"/>
</dbReference>
<organism evidence="6 7">
    <name type="scientific">Symbiodinium microadriaticum</name>
    <name type="common">Dinoflagellate</name>
    <name type="synonym">Zooxanthella microadriatica</name>
    <dbReference type="NCBI Taxonomy" id="2951"/>
    <lineage>
        <taxon>Eukaryota</taxon>
        <taxon>Sar</taxon>
        <taxon>Alveolata</taxon>
        <taxon>Dinophyceae</taxon>
        <taxon>Suessiales</taxon>
        <taxon>Symbiodiniaceae</taxon>
        <taxon>Symbiodinium</taxon>
    </lineage>
</organism>
<dbReference type="SUPFAM" id="SSF52540">
    <property type="entry name" value="P-loop containing nucleoside triphosphate hydrolases"/>
    <property type="match status" value="1"/>
</dbReference>
<accession>A0A1Q9E3T1</accession>
<dbReference type="InterPro" id="IPR042120">
    <property type="entry name" value="MutL_C_dimsub"/>
</dbReference>
<feature type="domain" description="MutL C-terminal dimerisation" evidence="5">
    <location>
        <begin position="776"/>
        <end position="917"/>
    </location>
</feature>
<keyword evidence="4" id="KW-0472">Membrane</keyword>
<feature type="transmembrane region" description="Helical" evidence="4">
    <location>
        <begin position="46"/>
        <end position="68"/>
    </location>
</feature>
<keyword evidence="4" id="KW-1133">Transmembrane helix</keyword>
<evidence type="ECO:0000313" key="7">
    <source>
        <dbReference type="Proteomes" id="UP000186817"/>
    </source>
</evidence>
<dbReference type="CDD" id="cd01861">
    <property type="entry name" value="Rab6"/>
    <property type="match status" value="1"/>
</dbReference>
<name>A0A1Q9E3T1_SYMMI</name>
<dbReference type="InterPro" id="IPR050227">
    <property type="entry name" value="Rab"/>
</dbReference>
<feature type="transmembrane region" description="Helical" evidence="4">
    <location>
        <begin position="89"/>
        <end position="109"/>
    </location>
</feature>
<dbReference type="Pfam" id="PF13650">
    <property type="entry name" value="Asp_protease_2"/>
    <property type="match status" value="1"/>
</dbReference>
<sequence length="2080" mass="229859">MAPTNSRAMIATSSSESESDVEPTCGLDVTIVEKREDHFIRTKFRYFWIPLAIGIAFELVLVTAVWYWQSKNSARVRRVVLAKGQEPEGLFIPAKLFPVVFIVCLIGRAGTMYSWKWGLLGGKDSRFSAIFMGFNCLQWVAYIALYFWLMDNITIRKATWKPSTQLMMLPHDLLPPADRVACVDEPDWMDAHGNTCQDYARKNLTKAGCGTGAVHCQWTCKMPCPSPVDRFMRCVANYSESFYNCSTVHFRNGMWEKCTKPYDPKTCSGYVFVNGPTPYNSSSVKCCIEMEVQLVRPRSDDLWTSSIQAFSLSVEDVFEMSKWIAILVMTWSLQESPFLPPTPMSKEFMNGVWLDILDCFMFVGNIKDEQIQMPSFGLTVGGKPSPLGVRPQFERWIWYTWLLASTCAVLSPMIFTWFRPDPRKTSKSGQLAEATKESLLDELINRVNVLDRAGAEKLLEQAFQKSQEAVAEMDKKPHFVRVLVLDDPEASVFVQTGRKGKAWREKGQATYTVKYDDDGETEVGVPLEKLQPTHDQPRLDWTCSGWGDTGFLCQKDENTQRLHMATFLDAWRSLFTLELPFFFFRLWLHWGDTSGIQVHLLTVKNGLFGLSDLLTILACGSQDATIMGFSPAALISRFLAGHVTGAVQKAGPGALMSKATKYALQAASMDLQELELKKAFLVQEHHLALARHEDDVAKTFQDQIDKVSKELDDEQASPDLDSDATATTSSKQFPRAFSLAELGSHGSGEGVSVEEVASCGVSNLRFDKTCFSKMRVIGQFNLGFIIAALPQKQDDGQSHPPGDLQLFIVDQHASDEKFRFEALNRETRLDRQPLVTPHPLQLTPAQEQLAEAHAEVFRMNGFELKKDEAGPPPPESREPGPSTMASEQEPAATAFEPELEPQPKRVCRGAFHTEEEAASLVDVARGRAAALEAELGPAAASRDLRAAKEELQDLSNQVAGLALRIETDAGEVATFMSPEGNMKEPDCKDAGLSSALGRLLDARRCVEELLVRKAAAEKAMCQEEGQVKLLMQKASKAAEKLRSEEKNLQNVAVQMAKLEETRKAQEEAEERARREAEEKARKEAEEKARREAEEKARKEAEEKARKEAEEKARQEAEEKARKEAEEKVLQEVEEKARRETEEKACREAEERARLEAKDMPSGEVTESNAPMPSQSTKPETPRATVPVQPQLNKLTILAEACPSATGDYTLMDRKCHDRAVYKKKDANVFLVWTPREGGRWVITTDPDGEQVLVRSLQMARSVCPADLMNLMSRSWTTAAWGSSGKLAPVRIFNFGMVGTDYPHVALPKRHGRRRMPDEAQPPGRRLRATALPSCQGLVFNDKDIHDLLYKLEEAEVSENVTQSDKTGLLDLSGHRALWSATAAPRPQKESGRRGAEKLWKVTGAVVSMSGGAPKKFKANGRNELFHAFFVHRIPDCLWQFSHVSTERSGEGGKTSLVRRYMYGTFEEGVQPTVGMDFQSKTAYLEGRSMRLQLWDTAGQERFRSLIPSYIRDAAAAVIVYDITRQASFQGTRAWISDVRAERGEEAVLAVVGNKLDLADERQVSEEEGRELAKELGVLFLETSAKRGENVNALFQSRAQVWMLLASRACRYATMIGKASLATEVASLLATLTDAQSRRLLLLLGVVQLSLQDELRERPFVGLADRLQLRRKTCPATALSASRRDVLLGTGVGLATDTKPVCEVPMRRLSRVEGQVGGQFVSISATIQGEAVDLMLDSGLSEALVTPDLAKRLRLRSLGSAQGEAAGGGEKVQVVEVVDLSLGCGEKLPSLEAAVTSFPQQAVDKNVPISGMLGFQAFRGYDAEFDFAAGKLRLWRPGAGVAMARAQGMREVQGVVLPELGILGVRVMQPGSNGAAAALGIIDTGAAFSAMNAPAAKNLGVSPEKSVEIMVIGVDGRPLKLPLAKKVLLPLGGSPREGGGWETAVSLATDTVAVGNMPALTAFVGDESKPCVLLGLDVLSQRRILFAAGDAPQKLLFVDALRIPEMERILRNLGTLQQPWNCPHGRPTMRHLVDTNSAKKAPVRPRRPLFAGLPEARLGGILRTSSVLVVRQRSSLQHRPK</sequence>
<proteinExistence type="predicted"/>
<dbReference type="GO" id="GO:0003924">
    <property type="term" value="F:GTPase activity"/>
    <property type="evidence" value="ECO:0007669"/>
    <property type="project" value="InterPro"/>
</dbReference>
<dbReference type="Pfam" id="PF08676">
    <property type="entry name" value="MutL_C"/>
    <property type="match status" value="1"/>
</dbReference>
<dbReference type="Gene3D" id="3.40.50.300">
    <property type="entry name" value="P-loop containing nucleotide triphosphate hydrolases"/>
    <property type="match status" value="1"/>
</dbReference>
<dbReference type="PRINTS" id="PR00449">
    <property type="entry name" value="RASTRNSFRMNG"/>
</dbReference>
<dbReference type="SMART" id="SM00173">
    <property type="entry name" value="RAS"/>
    <property type="match status" value="1"/>
</dbReference>
<keyword evidence="4" id="KW-0812">Transmembrane</keyword>
<feature type="region of interest" description="Disordered" evidence="3">
    <location>
        <begin position="1061"/>
        <end position="1185"/>
    </location>
</feature>
<feature type="compositionally biased region" description="Polar residues" evidence="3">
    <location>
        <begin position="1164"/>
        <end position="1178"/>
    </location>
</feature>
<feature type="transmembrane region" description="Helical" evidence="4">
    <location>
        <begin position="129"/>
        <end position="149"/>
    </location>
</feature>
<dbReference type="GO" id="GO:0005524">
    <property type="term" value="F:ATP binding"/>
    <property type="evidence" value="ECO:0007669"/>
    <property type="project" value="InterPro"/>
</dbReference>
<dbReference type="Proteomes" id="UP000186817">
    <property type="component" value="Unassembled WGS sequence"/>
</dbReference>
<feature type="compositionally biased region" description="Polar residues" evidence="3">
    <location>
        <begin position="1"/>
        <end position="16"/>
    </location>
</feature>
<dbReference type="Pfam" id="PF00071">
    <property type="entry name" value="Ras"/>
    <property type="match status" value="1"/>
</dbReference>
<evidence type="ECO:0000259" key="5">
    <source>
        <dbReference type="SMART" id="SM00853"/>
    </source>
</evidence>
<dbReference type="Gene3D" id="3.30.1540.20">
    <property type="entry name" value="MutL, C-terminal domain, dimerisation subdomain"/>
    <property type="match status" value="2"/>
</dbReference>